<gene>
    <name evidence="1" type="ORF">FK004_03195</name>
</gene>
<sequence>MKKIVKKLSLDKMQIAKFDNLKNIVGGDGGDNTIGETNDLGLSGKNCLTIRNTKPVVSPPAGTVSPGFGVKI</sequence>
<organism evidence="1 2">
    <name type="scientific">Flavobacterium kingsejongi</name>
    <dbReference type="NCBI Taxonomy" id="1678728"/>
    <lineage>
        <taxon>Bacteria</taxon>
        <taxon>Pseudomonadati</taxon>
        <taxon>Bacteroidota</taxon>
        <taxon>Flavobacteriia</taxon>
        <taxon>Flavobacteriales</taxon>
        <taxon>Flavobacteriaceae</taxon>
        <taxon>Flavobacterium</taxon>
    </lineage>
</organism>
<name>A0A2S1LKS1_9FLAO</name>
<evidence type="ECO:0000313" key="2">
    <source>
        <dbReference type="Proteomes" id="UP000244677"/>
    </source>
</evidence>
<reference evidence="1 2" key="1">
    <citation type="submission" date="2017-04" db="EMBL/GenBank/DDBJ databases">
        <title>Complete genome sequence of Flavobacterium kingsejong AJ004.</title>
        <authorList>
            <person name="Lee P.C."/>
        </authorList>
    </citation>
    <scope>NUCLEOTIDE SEQUENCE [LARGE SCALE GENOMIC DNA]</scope>
    <source>
        <strain evidence="1 2">AJ004</strain>
    </source>
</reference>
<proteinExistence type="predicted"/>
<keyword evidence="2" id="KW-1185">Reference proteome</keyword>
<protein>
    <submittedName>
        <fullName evidence="1">Uncharacterized protein</fullName>
    </submittedName>
</protein>
<dbReference type="KEGG" id="fki:FK004_03195"/>
<dbReference type="RefSeq" id="WP_108735950.1">
    <property type="nucleotide sequence ID" value="NZ_CP020919.1"/>
</dbReference>
<dbReference type="EMBL" id="CP020919">
    <property type="protein sequence ID" value="AWG24299.1"/>
    <property type="molecule type" value="Genomic_DNA"/>
</dbReference>
<dbReference type="Proteomes" id="UP000244677">
    <property type="component" value="Chromosome"/>
</dbReference>
<evidence type="ECO:0000313" key="1">
    <source>
        <dbReference type="EMBL" id="AWG24299.1"/>
    </source>
</evidence>
<dbReference type="AlphaFoldDB" id="A0A2S1LKS1"/>
<accession>A0A2S1LKS1</accession>